<gene>
    <name evidence="2" type="ORF">AN216_22885</name>
</gene>
<feature type="compositionally biased region" description="Low complexity" evidence="1">
    <location>
        <begin position="156"/>
        <end position="191"/>
    </location>
</feature>
<reference evidence="2 3" key="1">
    <citation type="journal article" date="2016" name="Front. Microbiol.">
        <title>Comparative Genomics Analysis of Streptomyces Species Reveals Their Adaptation to the Marine Environment and Their Diversity at the Genomic Level.</title>
        <authorList>
            <person name="Tian X."/>
            <person name="Zhang Z."/>
            <person name="Yang T."/>
            <person name="Chen M."/>
            <person name="Li J."/>
            <person name="Chen F."/>
            <person name="Yang J."/>
            <person name="Li W."/>
            <person name="Zhang B."/>
            <person name="Zhang Z."/>
            <person name="Wu J."/>
            <person name="Zhang C."/>
            <person name="Long L."/>
            <person name="Xiao J."/>
        </authorList>
    </citation>
    <scope>NUCLEOTIDE SEQUENCE [LARGE SCALE GENOMIC DNA]</scope>
    <source>
        <strain evidence="2 3">SCSIO 02100</strain>
    </source>
</reference>
<evidence type="ECO:0000256" key="1">
    <source>
        <dbReference type="SAM" id="MobiDB-lite"/>
    </source>
</evidence>
<dbReference type="Proteomes" id="UP000176101">
    <property type="component" value="Unassembled WGS sequence"/>
</dbReference>
<accession>A0A1E7JWH1</accession>
<comment type="caution">
    <text evidence="2">The sequence shown here is derived from an EMBL/GenBank/DDBJ whole genome shotgun (WGS) entry which is preliminary data.</text>
</comment>
<dbReference type="EMBL" id="LJGU01000149">
    <property type="protein sequence ID" value="OEU95976.1"/>
    <property type="molecule type" value="Genomic_DNA"/>
</dbReference>
<feature type="region of interest" description="Disordered" evidence="1">
    <location>
        <begin position="156"/>
        <end position="206"/>
    </location>
</feature>
<proteinExistence type="predicted"/>
<organism evidence="2 3">
    <name type="scientific">Streptomyces oceani</name>
    <dbReference type="NCBI Taxonomy" id="1075402"/>
    <lineage>
        <taxon>Bacteria</taxon>
        <taxon>Bacillati</taxon>
        <taxon>Actinomycetota</taxon>
        <taxon>Actinomycetes</taxon>
        <taxon>Kitasatosporales</taxon>
        <taxon>Streptomycetaceae</taxon>
        <taxon>Streptomyces</taxon>
    </lineage>
</organism>
<dbReference type="OrthoDB" id="4328265at2"/>
<name>A0A1E7JWH1_9ACTN</name>
<evidence type="ECO:0000313" key="3">
    <source>
        <dbReference type="Proteomes" id="UP000176101"/>
    </source>
</evidence>
<dbReference type="AlphaFoldDB" id="A0A1E7JWH1"/>
<evidence type="ECO:0000313" key="2">
    <source>
        <dbReference type="EMBL" id="OEU95976.1"/>
    </source>
</evidence>
<dbReference type="PATRIC" id="fig|1075402.3.peg.794"/>
<protein>
    <submittedName>
        <fullName evidence="2">Uncharacterized protein</fullName>
    </submittedName>
</protein>
<keyword evidence="3" id="KW-1185">Reference proteome</keyword>
<sequence length="404" mass="42705">MASRSYLYHEPTGNPFDKPVRLCAEHLRIGRQRVPLGELNLPAMADAYLRGSWLGGAGSEQPLWHVEMARAVPVTRISGSTFLVRPLQPAVFAQELGELAVRASGGPETVAWHAQRAAEEEVPLWIARRWAHGPHGLVSVAVDRLSQRVDVWAVDTSAPTEPETPAAAVPVSSSESPARPNSPVSPDSSVSPGPPASPHPSASPVRIRAPYGLVTGSADPARGLRLTIGPDSVDLDIADLVPRLDQQSIASTLTVRTPHHEWLLRKAGWRSSELLRDTHPIATIRKPGRRRAPEPLLALATVEYGDCDPQDVLLIHALAVAFRLGRFTGGVRLAPQNRLRDTTRDVWGQPWWTGVGSCPGDSGLGAAHDEWGGLFDTDLDGSGGGGGGFSGGAGGGDGGGGGGM</sequence>
<feature type="region of interest" description="Disordered" evidence="1">
    <location>
        <begin position="382"/>
        <end position="404"/>
    </location>
</feature>
<dbReference type="RefSeq" id="WP_070198588.1">
    <property type="nucleotide sequence ID" value="NZ_LJGU01000149.1"/>
</dbReference>